<evidence type="ECO:0000256" key="5">
    <source>
        <dbReference type="SAM" id="Coils"/>
    </source>
</evidence>
<dbReference type="SUPFAM" id="SSF52540">
    <property type="entry name" value="P-loop containing nucleoside triphosphate hydrolases"/>
    <property type="match status" value="1"/>
</dbReference>
<dbReference type="SMART" id="SM00534">
    <property type="entry name" value="MUTSac"/>
    <property type="match status" value="1"/>
</dbReference>
<reference evidence="7" key="1">
    <citation type="journal article" date="2020" name="Nature">
        <title>Giant virus diversity and host interactions through global metagenomics.</title>
        <authorList>
            <person name="Schulz F."/>
            <person name="Roux S."/>
            <person name="Paez-Espino D."/>
            <person name="Jungbluth S."/>
            <person name="Walsh D.A."/>
            <person name="Denef V.J."/>
            <person name="McMahon K.D."/>
            <person name="Konstantinidis K.T."/>
            <person name="Eloe-Fadrosh E.A."/>
            <person name="Kyrpides N.C."/>
            <person name="Woyke T."/>
        </authorList>
    </citation>
    <scope>NUCLEOTIDE SEQUENCE</scope>
    <source>
        <strain evidence="7">GVMAG-M-3300023179-97</strain>
    </source>
</reference>
<keyword evidence="2" id="KW-0547">Nucleotide-binding</keyword>
<proteinExistence type="inferred from homology"/>
<dbReference type="GO" id="GO:0005524">
    <property type="term" value="F:ATP binding"/>
    <property type="evidence" value="ECO:0007669"/>
    <property type="project" value="UniProtKB-KW"/>
</dbReference>
<name>A0A6C0HEN7_9ZZZZ</name>
<evidence type="ECO:0000256" key="2">
    <source>
        <dbReference type="ARBA" id="ARBA00022741"/>
    </source>
</evidence>
<evidence type="ECO:0000313" key="7">
    <source>
        <dbReference type="EMBL" id="QHT78894.1"/>
    </source>
</evidence>
<dbReference type="Pfam" id="PF00488">
    <property type="entry name" value="MutS_V"/>
    <property type="match status" value="1"/>
</dbReference>
<evidence type="ECO:0000256" key="3">
    <source>
        <dbReference type="ARBA" id="ARBA00022840"/>
    </source>
</evidence>
<dbReference type="GO" id="GO:0032301">
    <property type="term" value="C:MutSalpha complex"/>
    <property type="evidence" value="ECO:0007669"/>
    <property type="project" value="TreeGrafter"/>
</dbReference>
<dbReference type="GO" id="GO:0140664">
    <property type="term" value="F:ATP-dependent DNA damage sensor activity"/>
    <property type="evidence" value="ECO:0007669"/>
    <property type="project" value="InterPro"/>
</dbReference>
<keyword evidence="5" id="KW-0175">Coiled coil</keyword>
<dbReference type="GO" id="GO:0006298">
    <property type="term" value="P:mismatch repair"/>
    <property type="evidence" value="ECO:0007669"/>
    <property type="project" value="InterPro"/>
</dbReference>
<evidence type="ECO:0000259" key="6">
    <source>
        <dbReference type="SMART" id="SM00534"/>
    </source>
</evidence>
<keyword evidence="4" id="KW-0238">DNA-binding</keyword>
<feature type="domain" description="DNA mismatch repair proteins mutS family" evidence="6">
    <location>
        <begin position="318"/>
        <end position="496"/>
    </location>
</feature>
<dbReference type="InterPro" id="IPR000432">
    <property type="entry name" value="DNA_mismatch_repair_MutS_C"/>
</dbReference>
<evidence type="ECO:0000256" key="1">
    <source>
        <dbReference type="ARBA" id="ARBA00006271"/>
    </source>
</evidence>
<sequence length="496" mass="56586">MISPHLSIQELNDSELKNHIDLFNFPLKAGNKECWNKLQTQFSCSHSILQQRQQDILRLRHSDAIQELQKSLKELKDSERILLQQIPSETTKAADGQVFFQGEHTKILNSIPYLLMILVFCKIWIFPILGLMTPVLLFISPYILLQTMFKITISWEMYLKMMKQLIFGINGNEPWSLKHVVQIVWTTLGLGQGIVQPFIVSYHTQILDLAIQKRGHALLKIYRTMKQIESVFASLGVMENQHLQVPNIPNELYEAVSWMENEPLGMKILWTLLGRYTILISIANNSNWNLVEWNGPLVLNNLSDLAIQKPVKSDLVLTGHTLLTGPNRGGKSSSLRAILQQVLLGQTFGFTYKVTGSWEPFYKIHTRLKSYDTSGKESLFEMEVRNASHMIHSLQHIQSSSLILIDELFHSTNPPDAETSARIFLDKVWKLHHIKSIISTHIFTLCEDPPKNIATLCCPASELSDGTIEYTYKLSKGICRVSSVREVLREANLLSA</sequence>
<comment type="similarity">
    <text evidence="1">Belongs to the DNA mismatch repair MutS family.</text>
</comment>
<dbReference type="Gene3D" id="3.40.50.300">
    <property type="entry name" value="P-loop containing nucleotide triphosphate hydrolases"/>
    <property type="match status" value="1"/>
</dbReference>
<dbReference type="InterPro" id="IPR027417">
    <property type="entry name" value="P-loop_NTPase"/>
</dbReference>
<organism evidence="7">
    <name type="scientific">viral metagenome</name>
    <dbReference type="NCBI Taxonomy" id="1070528"/>
    <lineage>
        <taxon>unclassified sequences</taxon>
        <taxon>metagenomes</taxon>
        <taxon>organismal metagenomes</taxon>
    </lineage>
</organism>
<keyword evidence="3" id="KW-0067">ATP-binding</keyword>
<evidence type="ECO:0000256" key="4">
    <source>
        <dbReference type="ARBA" id="ARBA00023125"/>
    </source>
</evidence>
<protein>
    <recommendedName>
        <fullName evidence="6">DNA mismatch repair proteins mutS family domain-containing protein</fullName>
    </recommendedName>
</protein>
<dbReference type="PANTHER" id="PTHR11361:SF148">
    <property type="entry name" value="DNA MISMATCH REPAIR PROTEIN MSH6"/>
    <property type="match status" value="1"/>
</dbReference>
<dbReference type="InterPro" id="IPR045076">
    <property type="entry name" value="MutS"/>
</dbReference>
<dbReference type="PANTHER" id="PTHR11361">
    <property type="entry name" value="DNA MISMATCH REPAIR PROTEIN MUTS FAMILY MEMBER"/>
    <property type="match status" value="1"/>
</dbReference>
<feature type="coiled-coil region" evidence="5">
    <location>
        <begin position="58"/>
        <end position="85"/>
    </location>
</feature>
<dbReference type="AlphaFoldDB" id="A0A6C0HEN7"/>
<accession>A0A6C0HEN7</accession>
<dbReference type="GO" id="GO:0030983">
    <property type="term" value="F:mismatched DNA binding"/>
    <property type="evidence" value="ECO:0007669"/>
    <property type="project" value="InterPro"/>
</dbReference>
<dbReference type="EMBL" id="MN739942">
    <property type="protein sequence ID" value="QHT78894.1"/>
    <property type="molecule type" value="Genomic_DNA"/>
</dbReference>